<keyword evidence="1" id="KW-0677">Repeat</keyword>
<feature type="domain" description="EF-hand" evidence="4">
    <location>
        <begin position="112"/>
        <end position="147"/>
    </location>
</feature>
<evidence type="ECO:0000313" key="5">
    <source>
        <dbReference type="EMBL" id="CAD7701885.1"/>
    </source>
</evidence>
<comment type="similarity">
    <text evidence="3">Belongs to the calcineurin regulatory subunit family.</text>
</comment>
<dbReference type="PANTHER" id="PTHR23056">
    <property type="entry name" value="CALCINEURIN B"/>
    <property type="match status" value="1"/>
</dbReference>
<organism evidence="5 6">
    <name type="scientific">Ostreobium quekettii</name>
    <dbReference type="NCBI Taxonomy" id="121088"/>
    <lineage>
        <taxon>Eukaryota</taxon>
        <taxon>Viridiplantae</taxon>
        <taxon>Chlorophyta</taxon>
        <taxon>core chlorophytes</taxon>
        <taxon>Ulvophyceae</taxon>
        <taxon>TCBD clade</taxon>
        <taxon>Bryopsidales</taxon>
        <taxon>Ostreobineae</taxon>
        <taxon>Ostreobiaceae</taxon>
        <taxon>Ostreobium</taxon>
    </lineage>
</organism>
<dbReference type="Gene3D" id="1.10.238.10">
    <property type="entry name" value="EF-hand"/>
    <property type="match status" value="1"/>
</dbReference>
<dbReference type="PRINTS" id="PR00450">
    <property type="entry name" value="RECOVERIN"/>
</dbReference>
<reference evidence="5" key="1">
    <citation type="submission" date="2020-12" db="EMBL/GenBank/DDBJ databases">
        <authorList>
            <person name="Iha C."/>
        </authorList>
    </citation>
    <scope>NUCLEOTIDE SEQUENCE</scope>
</reference>
<name>A0A8S1J440_9CHLO</name>
<feature type="domain" description="EF-hand" evidence="4">
    <location>
        <begin position="75"/>
        <end position="110"/>
    </location>
</feature>
<evidence type="ECO:0000313" key="6">
    <source>
        <dbReference type="Proteomes" id="UP000708148"/>
    </source>
</evidence>
<dbReference type="Pfam" id="PF13202">
    <property type="entry name" value="EF-hand_5"/>
    <property type="match status" value="1"/>
</dbReference>
<dbReference type="InterPro" id="IPR011992">
    <property type="entry name" value="EF-hand-dom_pair"/>
</dbReference>
<dbReference type="SUPFAM" id="SSF47473">
    <property type="entry name" value="EF-hand"/>
    <property type="match status" value="1"/>
</dbReference>
<dbReference type="InterPro" id="IPR018247">
    <property type="entry name" value="EF_Hand_1_Ca_BS"/>
</dbReference>
<gene>
    <name evidence="5" type="ORF">OSTQU699_LOCUS7242</name>
</gene>
<dbReference type="EMBL" id="CAJHUC010001652">
    <property type="protein sequence ID" value="CAD7701885.1"/>
    <property type="molecule type" value="Genomic_DNA"/>
</dbReference>
<sequence>MGNCCGRGSTAVDDNFAGFDLTGTNDPKVIARETCFTEDEVYALFELFRQVSTSVVADGLIHKDEFSVAIFKTSKTNLFVERVFELFDVKKNGVVDFGEFVRSLSVFHPHAPLRDKIDFSFNIYDMKHTGVIEKDEVSHLLLALLHENPDLRLPKEAVADLVDRTFQEVDKSKSGYISKEEWHTLCSQNPTVIAYMTLSVLKELTTRFPSFVFKKQT</sequence>
<dbReference type="SMART" id="SM00054">
    <property type="entry name" value="EFh"/>
    <property type="match status" value="3"/>
</dbReference>
<accession>A0A8S1J440</accession>
<keyword evidence="6" id="KW-1185">Reference proteome</keyword>
<dbReference type="PANTHER" id="PTHR23056:SF44">
    <property type="entry name" value="CALCINEURIN B-LIKE PROTEIN 1"/>
    <property type="match status" value="1"/>
</dbReference>
<dbReference type="GO" id="GO:0019900">
    <property type="term" value="F:kinase binding"/>
    <property type="evidence" value="ECO:0007669"/>
    <property type="project" value="InterPro"/>
</dbReference>
<dbReference type="Pfam" id="PF13499">
    <property type="entry name" value="EF-hand_7"/>
    <property type="match status" value="1"/>
</dbReference>
<evidence type="ECO:0000256" key="2">
    <source>
        <dbReference type="ARBA" id="ARBA00022837"/>
    </source>
</evidence>
<dbReference type="CDD" id="cd00051">
    <property type="entry name" value="EFh"/>
    <property type="match status" value="1"/>
</dbReference>
<dbReference type="PROSITE" id="PS00018">
    <property type="entry name" value="EF_HAND_1"/>
    <property type="match status" value="1"/>
</dbReference>
<dbReference type="Proteomes" id="UP000708148">
    <property type="component" value="Unassembled WGS sequence"/>
</dbReference>
<dbReference type="GO" id="GO:0005509">
    <property type="term" value="F:calcium ion binding"/>
    <property type="evidence" value="ECO:0007669"/>
    <property type="project" value="InterPro"/>
</dbReference>
<evidence type="ECO:0000259" key="4">
    <source>
        <dbReference type="PROSITE" id="PS50222"/>
    </source>
</evidence>
<feature type="domain" description="EF-hand" evidence="4">
    <location>
        <begin position="157"/>
        <end position="192"/>
    </location>
</feature>
<comment type="caution">
    <text evidence="5">The sequence shown here is derived from an EMBL/GenBank/DDBJ whole genome shotgun (WGS) entry which is preliminary data.</text>
</comment>
<dbReference type="GO" id="GO:0019722">
    <property type="term" value="P:calcium-mediated signaling"/>
    <property type="evidence" value="ECO:0007669"/>
    <property type="project" value="InterPro"/>
</dbReference>
<dbReference type="PROSITE" id="PS50222">
    <property type="entry name" value="EF_HAND_2"/>
    <property type="match status" value="3"/>
</dbReference>
<keyword evidence="2" id="KW-0106">Calcium</keyword>
<evidence type="ECO:0000256" key="1">
    <source>
        <dbReference type="ARBA" id="ARBA00022737"/>
    </source>
</evidence>
<proteinExistence type="inferred from homology"/>
<evidence type="ECO:0000256" key="3">
    <source>
        <dbReference type="ARBA" id="ARBA00023774"/>
    </source>
</evidence>
<dbReference type="InterPro" id="IPR002048">
    <property type="entry name" value="EF_hand_dom"/>
</dbReference>
<dbReference type="InterPro" id="IPR045198">
    <property type="entry name" value="CNBL1-10"/>
</dbReference>
<dbReference type="AlphaFoldDB" id="A0A8S1J440"/>
<protein>
    <recommendedName>
        <fullName evidence="4">EF-hand domain-containing protein</fullName>
    </recommendedName>
</protein>
<dbReference type="FunFam" id="1.10.238.10:FF:000073">
    <property type="entry name" value="calcineurin B-like protein 3"/>
    <property type="match status" value="1"/>
</dbReference>
<dbReference type="OrthoDB" id="191686at2759"/>